<evidence type="ECO:0000256" key="5">
    <source>
        <dbReference type="RuleBase" id="RU363076"/>
    </source>
</evidence>
<comment type="caution">
    <text evidence="6">The sequence shown here is derived from an EMBL/GenBank/DDBJ whole genome shotgun (WGS) entry which is preliminary data.</text>
</comment>
<dbReference type="GO" id="GO:0033617">
    <property type="term" value="P:mitochondrial respiratory chain complex IV assembly"/>
    <property type="evidence" value="ECO:0007669"/>
    <property type="project" value="TreeGrafter"/>
</dbReference>
<keyword evidence="5" id="KW-0496">Mitochondrion</keyword>
<reference evidence="6" key="2">
    <citation type="submission" date="2021-01" db="EMBL/GenBank/DDBJ databases">
        <authorList>
            <person name="Schikora-Tamarit M.A."/>
        </authorList>
    </citation>
    <scope>NUCLEOTIDE SEQUENCE</scope>
    <source>
        <strain evidence="6">CBS6341</strain>
    </source>
</reference>
<dbReference type="InterPro" id="IPR045214">
    <property type="entry name" value="Surf1/Surf4"/>
</dbReference>
<reference evidence="6" key="1">
    <citation type="journal article" date="2021" name="Open Biol.">
        <title>Shared evolutionary footprints suggest mitochondrial oxidative damage underlies multiple complex I losses in fungi.</title>
        <authorList>
            <person name="Schikora-Tamarit M.A."/>
            <person name="Marcet-Houben M."/>
            <person name="Nosek J."/>
            <person name="Gabaldon T."/>
        </authorList>
    </citation>
    <scope>NUCLEOTIDE SEQUENCE</scope>
    <source>
        <strain evidence="6">CBS6341</strain>
    </source>
</reference>
<dbReference type="GO" id="GO:0005743">
    <property type="term" value="C:mitochondrial inner membrane"/>
    <property type="evidence" value="ECO:0007669"/>
    <property type="project" value="UniProtKB-SubCell"/>
</dbReference>
<evidence type="ECO:0000256" key="4">
    <source>
        <dbReference type="ARBA" id="ARBA00023136"/>
    </source>
</evidence>
<evidence type="ECO:0000256" key="2">
    <source>
        <dbReference type="ARBA" id="ARBA00022692"/>
    </source>
</evidence>
<feature type="transmembrane region" description="Helical" evidence="5">
    <location>
        <begin position="318"/>
        <end position="339"/>
    </location>
</feature>
<dbReference type="PANTHER" id="PTHR23427">
    <property type="entry name" value="SURFEIT LOCUS PROTEIN"/>
    <property type="match status" value="1"/>
</dbReference>
<evidence type="ECO:0000313" key="6">
    <source>
        <dbReference type="EMBL" id="KAH3673302.1"/>
    </source>
</evidence>
<dbReference type="CDD" id="cd06662">
    <property type="entry name" value="SURF1"/>
    <property type="match status" value="1"/>
</dbReference>
<keyword evidence="5" id="KW-0999">Mitochondrion inner membrane</keyword>
<name>A0A9P8PL12_9ASCO</name>
<dbReference type="InterPro" id="IPR002994">
    <property type="entry name" value="Surf1/Shy1"/>
</dbReference>
<feature type="transmembrane region" description="Helical" evidence="5">
    <location>
        <begin position="73"/>
        <end position="92"/>
    </location>
</feature>
<comment type="function">
    <text evidence="5">Probably involved in the biogenesis of the COX complex.</text>
</comment>
<gene>
    <name evidence="6" type="ORF">WICMUC_003762</name>
</gene>
<dbReference type="PROSITE" id="PS50895">
    <property type="entry name" value="SURF1"/>
    <property type="match status" value="1"/>
</dbReference>
<keyword evidence="7" id="KW-1185">Reference proteome</keyword>
<keyword evidence="3 5" id="KW-1133">Transmembrane helix</keyword>
<dbReference type="OrthoDB" id="10040024at2759"/>
<dbReference type="PANTHER" id="PTHR23427:SF2">
    <property type="entry name" value="SURFEIT LOCUS PROTEIN 1"/>
    <property type="match status" value="1"/>
</dbReference>
<protein>
    <recommendedName>
        <fullName evidence="5">SURF1-like protein</fullName>
    </recommendedName>
</protein>
<dbReference type="EMBL" id="JAEUBF010001028">
    <property type="protein sequence ID" value="KAH3673302.1"/>
    <property type="molecule type" value="Genomic_DNA"/>
</dbReference>
<comment type="similarity">
    <text evidence="5">Belongs to the SURF1 family.</text>
</comment>
<evidence type="ECO:0000313" key="7">
    <source>
        <dbReference type="Proteomes" id="UP000769528"/>
    </source>
</evidence>
<accession>A0A9P8PL12</accession>
<dbReference type="AlphaFoldDB" id="A0A9P8PL12"/>
<proteinExistence type="inferred from homology"/>
<keyword evidence="4 5" id="KW-0472">Membrane</keyword>
<organism evidence="6 7">
    <name type="scientific">Wickerhamomyces mucosus</name>
    <dbReference type="NCBI Taxonomy" id="1378264"/>
    <lineage>
        <taxon>Eukaryota</taxon>
        <taxon>Fungi</taxon>
        <taxon>Dikarya</taxon>
        <taxon>Ascomycota</taxon>
        <taxon>Saccharomycotina</taxon>
        <taxon>Saccharomycetes</taxon>
        <taxon>Phaffomycetales</taxon>
        <taxon>Wickerhamomycetaceae</taxon>
        <taxon>Wickerhamomyces</taxon>
    </lineage>
</organism>
<dbReference type="Proteomes" id="UP000769528">
    <property type="component" value="Unassembled WGS sequence"/>
</dbReference>
<sequence>MLILRSLLVRRSLGMPPLISASISRSLQISKAVSSQSVMPKFNISSQRSLITSPVDWKPVKAAKKNEWTTSKYIFLSLLILMPIISFMLGTWQLRRLKWKNNLIAVSEDRLTYPPIPLPKSIRPEDSDDWQYRRVIVQGKFDHSREVFVGPKVVNEMKGYTLYTPLIRSDGGEDILIERGFITDENILPQRRSLKHLSLPEHEVEIECIIKNINPKARITMEKIDPDSRLWHILDIEEMSEFTKTMKLHVCALVDLKDHPIETVTHTKKNWFGKSITTKEVQYRRDPGEVNEFSRYQFLKGGVPLGRSASIDYRNNHLNYLITWYGLSFASTILLFFVLKKKPNDPLKEKLKHARRHM</sequence>
<dbReference type="Pfam" id="PF02104">
    <property type="entry name" value="SURF1"/>
    <property type="match status" value="1"/>
</dbReference>
<comment type="subcellular location">
    <subcellularLocation>
        <location evidence="1">Membrane</location>
    </subcellularLocation>
    <subcellularLocation>
        <location evidence="5">Mitochondrion inner membrane</location>
        <topology evidence="5">Multi-pass membrane protein</topology>
    </subcellularLocation>
</comment>
<evidence type="ECO:0000256" key="1">
    <source>
        <dbReference type="ARBA" id="ARBA00004370"/>
    </source>
</evidence>
<keyword evidence="2 5" id="KW-0812">Transmembrane</keyword>
<evidence type="ECO:0000256" key="3">
    <source>
        <dbReference type="ARBA" id="ARBA00022989"/>
    </source>
</evidence>